<evidence type="ECO:0000256" key="1">
    <source>
        <dbReference type="PROSITE-ProRule" id="PRU00047"/>
    </source>
</evidence>
<feature type="domain" description="CCHC-type" evidence="3">
    <location>
        <begin position="335"/>
        <end position="350"/>
    </location>
</feature>
<organism evidence="4 5">
    <name type="scientific">Glycine soja</name>
    <name type="common">Wild soybean</name>
    <dbReference type="NCBI Taxonomy" id="3848"/>
    <lineage>
        <taxon>Eukaryota</taxon>
        <taxon>Viridiplantae</taxon>
        <taxon>Streptophyta</taxon>
        <taxon>Embryophyta</taxon>
        <taxon>Tracheophyta</taxon>
        <taxon>Spermatophyta</taxon>
        <taxon>Magnoliopsida</taxon>
        <taxon>eudicotyledons</taxon>
        <taxon>Gunneridae</taxon>
        <taxon>Pentapetalae</taxon>
        <taxon>rosids</taxon>
        <taxon>fabids</taxon>
        <taxon>Fabales</taxon>
        <taxon>Fabaceae</taxon>
        <taxon>Papilionoideae</taxon>
        <taxon>50 kb inversion clade</taxon>
        <taxon>NPAAA clade</taxon>
        <taxon>indigoferoid/millettioid clade</taxon>
        <taxon>Phaseoleae</taxon>
        <taxon>Glycine</taxon>
        <taxon>Glycine subgen. Soja</taxon>
    </lineage>
</organism>
<dbReference type="AlphaFoldDB" id="A0A445HR05"/>
<keyword evidence="1" id="KW-0862">Zinc</keyword>
<feature type="domain" description="CCHC-type" evidence="3">
    <location>
        <begin position="137"/>
        <end position="152"/>
    </location>
</feature>
<sequence>MPLRGRIASLSLLTLKYELFNMEEGEDIQTMFGRFQNILNKLHSLGRHYDNYDHIDKILRTIKNLDSITLEELVGILKVHELELAQDEGTKKGKSLALTIQRPKHNSASKALVVNDASKEESDEEDDELKRKSPIICYECKKLGHFKSECPDIEKLKDKKKKFFKSKRKTLMSTWEDLGNSSSKEESGEEANLCLMADASTSKAKPALDASSDDEDSQPDDTINSNGEKLIFKSREDLIKGYNKLLSSSARVSKAYRKLNKHFQHLEIEYKDLKKAHQVVKLYEEIETLRDKLGKFIGGHEALNKIIKVQRNPKDKFSHAFKGKKIVHGEEVIVCYFCGKMGHKTHKCKDLPTKGNPSKGLSSAYQHPQANKEKGPKKIWVAKNKIIPITDLLDSRKETPLMVPGQWLLATHDSQKVYVLIPKPYV</sequence>
<dbReference type="GO" id="GO:0003676">
    <property type="term" value="F:nucleic acid binding"/>
    <property type="evidence" value="ECO:0007669"/>
    <property type="project" value="InterPro"/>
</dbReference>
<name>A0A445HR05_GLYSO</name>
<proteinExistence type="predicted"/>
<dbReference type="InterPro" id="IPR036875">
    <property type="entry name" value="Znf_CCHC_sf"/>
</dbReference>
<comment type="caution">
    <text evidence="4">The sequence shown here is derived from an EMBL/GenBank/DDBJ whole genome shotgun (WGS) entry which is preliminary data.</text>
</comment>
<dbReference type="GO" id="GO:0008270">
    <property type="term" value="F:zinc ion binding"/>
    <property type="evidence" value="ECO:0007669"/>
    <property type="project" value="UniProtKB-KW"/>
</dbReference>
<protein>
    <recommendedName>
        <fullName evidence="3">CCHC-type domain-containing protein</fullName>
    </recommendedName>
</protein>
<evidence type="ECO:0000313" key="4">
    <source>
        <dbReference type="EMBL" id="RZB76107.1"/>
    </source>
</evidence>
<accession>A0A445HR05</accession>
<evidence type="ECO:0000259" key="3">
    <source>
        <dbReference type="PROSITE" id="PS50158"/>
    </source>
</evidence>
<dbReference type="SMART" id="SM00343">
    <property type="entry name" value="ZnF_C2HC"/>
    <property type="match status" value="2"/>
</dbReference>
<evidence type="ECO:0000313" key="5">
    <source>
        <dbReference type="Proteomes" id="UP000289340"/>
    </source>
</evidence>
<dbReference type="InterPro" id="IPR001878">
    <property type="entry name" value="Znf_CCHC"/>
</dbReference>
<dbReference type="PROSITE" id="PS50158">
    <property type="entry name" value="ZF_CCHC"/>
    <property type="match status" value="2"/>
</dbReference>
<feature type="region of interest" description="Disordered" evidence="2">
    <location>
        <begin position="205"/>
        <end position="226"/>
    </location>
</feature>
<dbReference type="Gene3D" id="4.10.60.10">
    <property type="entry name" value="Zinc finger, CCHC-type"/>
    <property type="match status" value="1"/>
</dbReference>
<gene>
    <name evidence="4" type="ORF">D0Y65_034557</name>
</gene>
<keyword evidence="1" id="KW-0479">Metal-binding</keyword>
<feature type="region of interest" description="Disordered" evidence="2">
    <location>
        <begin position="109"/>
        <end position="128"/>
    </location>
</feature>
<feature type="region of interest" description="Disordered" evidence="2">
    <location>
        <begin position="350"/>
        <end position="375"/>
    </location>
</feature>
<dbReference type="EMBL" id="QZWG01000012">
    <property type="protein sequence ID" value="RZB76107.1"/>
    <property type="molecule type" value="Genomic_DNA"/>
</dbReference>
<dbReference type="Proteomes" id="UP000289340">
    <property type="component" value="Chromosome 12"/>
</dbReference>
<dbReference type="Pfam" id="PF00098">
    <property type="entry name" value="zf-CCHC"/>
    <property type="match status" value="1"/>
</dbReference>
<feature type="compositionally biased region" description="Polar residues" evidence="2">
    <location>
        <begin position="355"/>
        <end position="369"/>
    </location>
</feature>
<keyword evidence="1" id="KW-0863">Zinc-finger</keyword>
<evidence type="ECO:0000256" key="2">
    <source>
        <dbReference type="SAM" id="MobiDB-lite"/>
    </source>
</evidence>
<reference evidence="4 5" key="1">
    <citation type="submission" date="2018-09" db="EMBL/GenBank/DDBJ databases">
        <title>A high-quality reference genome of wild soybean provides a powerful tool to mine soybean genomes.</title>
        <authorList>
            <person name="Xie M."/>
            <person name="Chung C.Y.L."/>
            <person name="Li M.-W."/>
            <person name="Wong F.-L."/>
            <person name="Chan T.-F."/>
            <person name="Lam H.-M."/>
        </authorList>
    </citation>
    <scope>NUCLEOTIDE SEQUENCE [LARGE SCALE GENOMIC DNA]</scope>
    <source>
        <strain evidence="5">cv. W05</strain>
        <tissue evidence="4">Hypocotyl of etiolated seedlings</tissue>
    </source>
</reference>
<dbReference type="SUPFAM" id="SSF57756">
    <property type="entry name" value="Retrovirus zinc finger-like domains"/>
    <property type="match status" value="1"/>
</dbReference>
<keyword evidence="5" id="KW-1185">Reference proteome</keyword>